<dbReference type="SMART" id="SM01181">
    <property type="entry name" value="E2_bind"/>
    <property type="match status" value="1"/>
</dbReference>
<dbReference type="PROSITE" id="PS00865">
    <property type="entry name" value="UBIQUITIN_ACTIVAT_2"/>
    <property type="match status" value="1"/>
</dbReference>
<dbReference type="Pfam" id="PF08825">
    <property type="entry name" value="E2_bind"/>
    <property type="match status" value="1"/>
</dbReference>
<evidence type="ECO:0000256" key="6">
    <source>
        <dbReference type="ARBA" id="ARBA00022786"/>
    </source>
</evidence>
<feature type="domain" description="E2 binding" evidence="12">
    <location>
        <begin position="346"/>
        <end position="434"/>
    </location>
</feature>
<proteinExistence type="evidence at transcript level"/>
<dbReference type="InterPro" id="IPR000594">
    <property type="entry name" value="ThiF_NAD_FAD-bd"/>
</dbReference>
<dbReference type="InterPro" id="IPR033127">
    <property type="entry name" value="UBQ-activ_enz_E1_Cys_AS"/>
</dbReference>
<dbReference type="GO" id="GO:0005524">
    <property type="term" value="F:ATP binding"/>
    <property type="evidence" value="ECO:0007669"/>
    <property type="project" value="UniProtKB-UniRule"/>
</dbReference>
<dbReference type="GO" id="GO:0005737">
    <property type="term" value="C:cytoplasm"/>
    <property type="evidence" value="ECO:0007669"/>
    <property type="project" value="TreeGrafter"/>
</dbReference>
<dbReference type="GO" id="GO:0019781">
    <property type="term" value="F:NEDD8 activating enzyme activity"/>
    <property type="evidence" value="ECO:0007669"/>
    <property type="project" value="UniProtKB-UniRule"/>
</dbReference>
<keyword evidence="6 11" id="KW-0833">Ubl conjugation pathway</keyword>
<dbReference type="CDD" id="cd01488">
    <property type="entry name" value="Uba3_RUB"/>
    <property type="match status" value="1"/>
</dbReference>
<dbReference type="Gene3D" id="3.40.50.720">
    <property type="entry name" value="NAD(P)-binding Rossmann-like Domain"/>
    <property type="match status" value="1"/>
</dbReference>
<evidence type="ECO:0000256" key="9">
    <source>
        <dbReference type="ARBA" id="ARBA00024626"/>
    </source>
</evidence>
<evidence type="ECO:0000256" key="4">
    <source>
        <dbReference type="ARBA" id="ARBA00022598"/>
    </source>
</evidence>
<keyword evidence="4 11" id="KW-0436">Ligase</keyword>
<dbReference type="Gene3D" id="3.10.290.20">
    <property type="entry name" value="Ubiquitin-like 2 activating enzyme e1b. Chain: B, domain 3"/>
    <property type="match status" value="1"/>
</dbReference>
<dbReference type="InterPro" id="IPR030468">
    <property type="entry name" value="Uba3_N"/>
</dbReference>
<evidence type="ECO:0000256" key="5">
    <source>
        <dbReference type="ARBA" id="ARBA00022741"/>
    </source>
</evidence>
<dbReference type="FunFam" id="1.10.10.520:FF:000001">
    <property type="entry name" value="NEDD8-activating enzyme E1 catalytic subunit"/>
    <property type="match status" value="1"/>
</dbReference>
<sequence>MATEQADRWVELRKLLERPGPFTPQTFESSPETLDLLLNNIKILVVGAGGLGCDLLKNLALSGFGDIHVIDMDTIDLSNLNRQFLFRKKDIGRPKAEVAAEFINGRVSTCKVTPHYCKIQDYDECWYQQFHLVVCGLDSVVARRWINSMLLSLLQYNDGELDQSSVIPMVDGGTEGFKGSVRVVLPGITACIECTVDLFPPQVVFPMCTIAHTPRLPEHCIEYVKVLLWQKENPFGGEDTPIDGDDPQHISWIYEQALKRGAEYSITGVTYRLTQGVIKNIIPAVASTNAVIAAACATECLKIATQVAHHMNNYCVFNDTDGVYTYTYEHERKSDCLACSQVPQDLPMNASDTLQMLIDKLKESPEFQMSSPGIQAMIDGKTKSLYLHSPLSIEQKLRKNLKMSLADLGVVDGVELVVADVTSPNSILFTVKIKQQTLTPMDT</sequence>
<evidence type="ECO:0000259" key="12">
    <source>
        <dbReference type="SMART" id="SM01181"/>
    </source>
</evidence>
<keyword evidence="7 11" id="KW-0067">ATP-binding</keyword>
<dbReference type="GO" id="GO:0005634">
    <property type="term" value="C:nucleus"/>
    <property type="evidence" value="ECO:0007669"/>
    <property type="project" value="TreeGrafter"/>
</dbReference>
<evidence type="ECO:0000256" key="1">
    <source>
        <dbReference type="ARBA" id="ARBA00005032"/>
    </source>
</evidence>
<evidence type="ECO:0000256" key="2">
    <source>
        <dbReference type="ARBA" id="ARBA00006310"/>
    </source>
</evidence>
<dbReference type="SUPFAM" id="SSF69572">
    <property type="entry name" value="Activating enzymes of the ubiquitin-like proteins"/>
    <property type="match status" value="1"/>
</dbReference>
<dbReference type="FunFam" id="3.10.290.20:FF:000001">
    <property type="entry name" value="NEDD8-activating enzyme E1 catalytic subunit, variant"/>
    <property type="match status" value="1"/>
</dbReference>
<dbReference type="InterPro" id="IPR035985">
    <property type="entry name" value="Ubiquitin-activating_enz"/>
</dbReference>
<comment type="similarity">
    <text evidence="2 11">Belongs to the ubiquitin-activating E1 family. UBA3 subfamily.</text>
</comment>
<dbReference type="InterPro" id="IPR014929">
    <property type="entry name" value="E2-binding"/>
</dbReference>
<organism evidence="13">
    <name type="scientific">Hirondellea gigas</name>
    <dbReference type="NCBI Taxonomy" id="1518452"/>
    <lineage>
        <taxon>Eukaryota</taxon>
        <taxon>Metazoa</taxon>
        <taxon>Ecdysozoa</taxon>
        <taxon>Arthropoda</taxon>
        <taxon>Crustacea</taxon>
        <taxon>Multicrustacea</taxon>
        <taxon>Malacostraca</taxon>
        <taxon>Eumalacostraca</taxon>
        <taxon>Peracarida</taxon>
        <taxon>Amphipoda</taxon>
        <taxon>Amphilochidea</taxon>
        <taxon>Lysianassida</taxon>
        <taxon>Lysianassidira</taxon>
        <taxon>Lysianassoidea</taxon>
        <taxon>Lysianassidae</taxon>
        <taxon>Hirondellea</taxon>
    </lineage>
</organism>
<dbReference type="UniPathway" id="UPA00885"/>
<name>A0A2P2I4B7_9CRUS</name>
<protein>
    <recommendedName>
        <fullName evidence="3 11">NEDD8-activating enzyme E1 catalytic subunit</fullName>
        <ecNumber evidence="8 11">6.2.1.64</ecNumber>
    </recommendedName>
</protein>
<keyword evidence="5 11" id="KW-0547">Nucleotide-binding</keyword>
<reference evidence="13" key="2">
    <citation type="journal article" date="2018" name="Biosci. Biotechnol. Biochem.">
        <title>Polysaccharide hydrolase of the hadal zone amphipods Hirondellea gigas.</title>
        <authorList>
            <person name="Kobayashi H."/>
            <person name="Nagahama T."/>
            <person name="Arai W."/>
            <person name="Sasagawa Y."/>
            <person name="Umeda M."/>
            <person name="Hayashi T."/>
            <person name="Nikaido I."/>
            <person name="Watanabe H."/>
            <person name="Oguri K."/>
            <person name="Kitazato H."/>
            <person name="Fujioka K."/>
            <person name="Kido Y."/>
            <person name="Takami H."/>
        </authorList>
    </citation>
    <scope>NUCLEOTIDE SEQUENCE</scope>
    <source>
        <tissue evidence="13">Whole body</tissue>
    </source>
</reference>
<dbReference type="Pfam" id="PF00899">
    <property type="entry name" value="ThiF"/>
    <property type="match status" value="1"/>
</dbReference>
<comment type="pathway">
    <text evidence="1 11">Protein modification; protein neddylation.</text>
</comment>
<evidence type="ECO:0000313" key="14">
    <source>
        <dbReference type="EMBL" id="LAC22855.1"/>
    </source>
</evidence>
<comment type="function">
    <text evidence="11">Catalytic subunit of the dimeric E1 enzyme, which activates NEDD8.</text>
</comment>
<dbReference type="AlphaFoldDB" id="A0A2P2I4B7"/>
<evidence type="ECO:0000256" key="10">
    <source>
        <dbReference type="PROSITE-ProRule" id="PRU10132"/>
    </source>
</evidence>
<feature type="active site" description="Glycyl thioester intermediate" evidence="10">
    <location>
        <position position="208"/>
    </location>
</feature>
<dbReference type="PANTHER" id="PTHR10953:SF6">
    <property type="entry name" value="NEDD8-ACTIVATING ENZYME E1 CATALYTIC SUBUNIT"/>
    <property type="match status" value="1"/>
</dbReference>
<evidence type="ECO:0000256" key="7">
    <source>
        <dbReference type="ARBA" id="ARBA00022840"/>
    </source>
</evidence>
<evidence type="ECO:0000256" key="11">
    <source>
        <dbReference type="RuleBase" id="RU368009"/>
    </source>
</evidence>
<dbReference type="InterPro" id="IPR045886">
    <property type="entry name" value="ThiF/MoeB/HesA"/>
</dbReference>
<reference evidence="14" key="1">
    <citation type="submission" date="2017-11" db="EMBL/GenBank/DDBJ databases">
        <title>The sensing device of the deep-sea amphipod.</title>
        <authorList>
            <person name="Kobayashi H."/>
            <person name="Nagahama T."/>
            <person name="Arai W."/>
            <person name="Sasagawa Y."/>
            <person name="Umeda M."/>
            <person name="Hayashi T."/>
            <person name="Nikaido I."/>
            <person name="Watanabe H."/>
            <person name="Oguri K."/>
            <person name="Kitazato H."/>
            <person name="Fujioka K."/>
            <person name="Kido Y."/>
            <person name="Takami H."/>
        </authorList>
    </citation>
    <scope>NUCLEOTIDE SEQUENCE</scope>
    <source>
        <tissue evidence="14">Whole body</tissue>
    </source>
</reference>
<dbReference type="EMBL" id="IACT01003623">
    <property type="protein sequence ID" value="LAC22855.1"/>
    <property type="molecule type" value="mRNA"/>
</dbReference>
<comment type="catalytic activity">
    <reaction evidence="9 11">
        <text>ATP + [NEDD8 protein] + [E1 NEDD8-activating enzyme]-L-cysteine = AMP + diphosphate + [E1 NEDD8-activating enzyme]-S-[NEDD8 protein]-yl-L-cysteine.</text>
        <dbReference type="EC" id="6.2.1.64"/>
    </reaction>
</comment>
<dbReference type="Gene3D" id="1.10.10.520">
    <property type="entry name" value="Ubiquitin activating enzymes (Uba3). Chain: B, domain 2"/>
    <property type="match status" value="1"/>
</dbReference>
<evidence type="ECO:0000256" key="3">
    <source>
        <dbReference type="ARBA" id="ARBA00015203"/>
    </source>
</evidence>
<dbReference type="GO" id="GO:0045116">
    <property type="term" value="P:protein neddylation"/>
    <property type="evidence" value="ECO:0007669"/>
    <property type="project" value="UniProtKB-UniRule"/>
</dbReference>
<evidence type="ECO:0000256" key="8">
    <source>
        <dbReference type="ARBA" id="ARBA00023624"/>
    </source>
</evidence>
<dbReference type="PANTHER" id="PTHR10953">
    <property type="entry name" value="UBIQUITIN-ACTIVATING ENZYME E1"/>
    <property type="match status" value="1"/>
</dbReference>
<dbReference type="EC" id="6.2.1.64" evidence="8 11"/>
<dbReference type="InterPro" id="IPR023318">
    <property type="entry name" value="Ub_act_enz_dom_a_sf"/>
</dbReference>
<dbReference type="EMBL" id="IACF01003244">
    <property type="protein sequence ID" value="LAB68867.1"/>
    <property type="molecule type" value="mRNA"/>
</dbReference>
<accession>A0A2P2I4B7</accession>
<evidence type="ECO:0000313" key="13">
    <source>
        <dbReference type="EMBL" id="LAB68867.1"/>
    </source>
</evidence>